<dbReference type="Proteomes" id="UP001153365">
    <property type="component" value="Unassembled WGS sequence"/>
</dbReference>
<dbReference type="EMBL" id="CALTRL010002244">
    <property type="protein sequence ID" value="CAH7675090.1"/>
    <property type="molecule type" value="Genomic_DNA"/>
</dbReference>
<gene>
    <name evidence="1" type="ORF">PPACK8108_LOCUS10061</name>
</gene>
<keyword evidence="2" id="KW-1185">Reference proteome</keyword>
<sequence length="133" mass="14780">MNKGDTDAAHNAAYLGGSTTPIETFIKLSSPTKLKNSLRLKSQQRMSFAYGLSSNQFKISDLIPLTSAFQAIRSVESLTPKQIDSPISASSCKLFLNPSPFSEKHYCRQGLERGNGFCNSDKDDQRTRREEDI</sequence>
<comment type="caution">
    <text evidence="1">The sequence shown here is derived from an EMBL/GenBank/DDBJ whole genome shotgun (WGS) entry which is preliminary data.</text>
</comment>
<evidence type="ECO:0000313" key="2">
    <source>
        <dbReference type="Proteomes" id="UP001153365"/>
    </source>
</evidence>
<reference evidence="1" key="1">
    <citation type="submission" date="2022-06" db="EMBL/GenBank/DDBJ databases">
        <authorList>
            <consortium name="SYNGENTA / RWTH Aachen University"/>
        </authorList>
    </citation>
    <scope>NUCLEOTIDE SEQUENCE</scope>
</reference>
<accession>A0AAV0AY84</accession>
<proteinExistence type="predicted"/>
<protein>
    <submittedName>
        <fullName evidence="1">Uncharacterized protein</fullName>
    </submittedName>
</protein>
<dbReference type="AlphaFoldDB" id="A0AAV0AY84"/>
<evidence type="ECO:0000313" key="1">
    <source>
        <dbReference type="EMBL" id="CAH7675090.1"/>
    </source>
</evidence>
<name>A0AAV0AY84_PHAPC</name>
<organism evidence="1 2">
    <name type="scientific">Phakopsora pachyrhizi</name>
    <name type="common">Asian soybean rust disease fungus</name>
    <dbReference type="NCBI Taxonomy" id="170000"/>
    <lineage>
        <taxon>Eukaryota</taxon>
        <taxon>Fungi</taxon>
        <taxon>Dikarya</taxon>
        <taxon>Basidiomycota</taxon>
        <taxon>Pucciniomycotina</taxon>
        <taxon>Pucciniomycetes</taxon>
        <taxon>Pucciniales</taxon>
        <taxon>Phakopsoraceae</taxon>
        <taxon>Phakopsora</taxon>
    </lineage>
</organism>